<evidence type="ECO:0000256" key="7">
    <source>
        <dbReference type="ARBA" id="ARBA00023002"/>
    </source>
</evidence>
<evidence type="ECO:0000256" key="2">
    <source>
        <dbReference type="ARBA" id="ARBA00005109"/>
    </source>
</evidence>
<evidence type="ECO:0000259" key="8">
    <source>
        <dbReference type="Pfam" id="PF00441"/>
    </source>
</evidence>
<dbReference type="InterPro" id="IPR013786">
    <property type="entry name" value="AcylCoA_DH/ox_N"/>
</dbReference>
<reference evidence="11 12" key="1">
    <citation type="submission" date="2016-11" db="EMBL/GenBank/DDBJ databases">
        <authorList>
            <person name="Jaros S."/>
            <person name="Januszkiewicz K."/>
            <person name="Wedrychowicz H."/>
        </authorList>
    </citation>
    <scope>NUCLEOTIDE SEQUENCE [LARGE SCALE GENOMIC DNA]</scope>
    <source>
        <strain evidence="11 12">GAS86</strain>
    </source>
</reference>
<dbReference type="InterPro" id="IPR037069">
    <property type="entry name" value="AcylCoA_DH/ox_N_sf"/>
</dbReference>
<accession>A0A1N6KAR6</accession>
<feature type="domain" description="Acyl-CoA dehydrogenase/oxidase N-terminal" evidence="10">
    <location>
        <begin position="16"/>
        <end position="127"/>
    </location>
</feature>
<keyword evidence="4" id="KW-0101">Branched-chain amino acid catabolism</keyword>
<dbReference type="SUPFAM" id="SSF56645">
    <property type="entry name" value="Acyl-CoA dehydrogenase NM domain-like"/>
    <property type="match status" value="1"/>
</dbReference>
<dbReference type="InterPro" id="IPR006091">
    <property type="entry name" value="Acyl-CoA_Oxase/DH_mid-dom"/>
</dbReference>
<dbReference type="InterPro" id="IPR006089">
    <property type="entry name" value="Acyl-CoA_DH_CS"/>
</dbReference>
<dbReference type="Gene3D" id="1.10.540.10">
    <property type="entry name" value="Acyl-CoA dehydrogenase/oxidase, N-terminal domain"/>
    <property type="match status" value="1"/>
</dbReference>
<feature type="domain" description="Acyl-CoA oxidase/dehydrogenase middle" evidence="9">
    <location>
        <begin position="131"/>
        <end position="227"/>
    </location>
</feature>
<organism evidence="11 12">
    <name type="scientific">Paraburkholderia phenazinium</name>
    <dbReference type="NCBI Taxonomy" id="60549"/>
    <lineage>
        <taxon>Bacteria</taxon>
        <taxon>Pseudomonadati</taxon>
        <taxon>Pseudomonadota</taxon>
        <taxon>Betaproteobacteria</taxon>
        <taxon>Burkholderiales</taxon>
        <taxon>Burkholderiaceae</taxon>
        <taxon>Paraburkholderia</taxon>
    </lineage>
</organism>
<dbReference type="GO" id="GO:0009083">
    <property type="term" value="P:branched-chain amino acid catabolic process"/>
    <property type="evidence" value="ECO:0007669"/>
    <property type="project" value="UniProtKB-KW"/>
</dbReference>
<evidence type="ECO:0000259" key="10">
    <source>
        <dbReference type="Pfam" id="PF02771"/>
    </source>
</evidence>
<keyword evidence="7" id="KW-0560">Oxidoreductase</keyword>
<dbReference type="PANTHER" id="PTHR43884">
    <property type="entry name" value="ACYL-COA DEHYDROGENASE"/>
    <property type="match status" value="1"/>
</dbReference>
<keyword evidence="6" id="KW-0274">FAD</keyword>
<dbReference type="Pfam" id="PF00441">
    <property type="entry name" value="Acyl-CoA_dh_1"/>
    <property type="match status" value="1"/>
</dbReference>
<dbReference type="PANTHER" id="PTHR43884:SF40">
    <property type="entry name" value="ACYL-COA DEHYDROGENASE"/>
    <property type="match status" value="1"/>
</dbReference>
<evidence type="ECO:0000256" key="3">
    <source>
        <dbReference type="ARBA" id="ARBA00009347"/>
    </source>
</evidence>
<comment type="pathway">
    <text evidence="2">Amino-acid degradation; L-valine degradation.</text>
</comment>
<dbReference type="AlphaFoldDB" id="A0A1N6KAR6"/>
<dbReference type="FunFam" id="2.40.110.10:FF:000001">
    <property type="entry name" value="Acyl-CoA dehydrogenase, mitochondrial"/>
    <property type="match status" value="1"/>
</dbReference>
<comment type="cofactor">
    <cofactor evidence="1">
        <name>FAD</name>
        <dbReference type="ChEBI" id="CHEBI:57692"/>
    </cofactor>
</comment>
<dbReference type="InterPro" id="IPR009100">
    <property type="entry name" value="AcylCoA_DH/oxidase_NM_dom_sf"/>
</dbReference>
<evidence type="ECO:0000256" key="6">
    <source>
        <dbReference type="ARBA" id="ARBA00022827"/>
    </source>
</evidence>
<protein>
    <submittedName>
        <fullName evidence="11">Acyl-CoA dehydrogenase</fullName>
    </submittedName>
</protein>
<feature type="domain" description="Acyl-CoA dehydrogenase/oxidase C-terminal" evidence="8">
    <location>
        <begin position="241"/>
        <end position="388"/>
    </location>
</feature>
<dbReference type="Pfam" id="PF02771">
    <property type="entry name" value="Acyl-CoA_dh_N"/>
    <property type="match status" value="1"/>
</dbReference>
<dbReference type="PROSITE" id="PS00073">
    <property type="entry name" value="ACYL_COA_DH_2"/>
    <property type="match status" value="1"/>
</dbReference>
<dbReference type="GO" id="GO:0050660">
    <property type="term" value="F:flavin adenine dinucleotide binding"/>
    <property type="evidence" value="ECO:0007669"/>
    <property type="project" value="InterPro"/>
</dbReference>
<name>A0A1N6KAR6_9BURK</name>
<dbReference type="Pfam" id="PF02770">
    <property type="entry name" value="Acyl-CoA_dh_M"/>
    <property type="match status" value="1"/>
</dbReference>
<gene>
    <name evidence="11" type="ORF">SAMN05444168_6551</name>
</gene>
<keyword evidence="5" id="KW-0285">Flavoprotein</keyword>
<proteinExistence type="inferred from homology"/>
<dbReference type="SUPFAM" id="SSF47203">
    <property type="entry name" value="Acyl-CoA dehydrogenase C-terminal domain-like"/>
    <property type="match status" value="1"/>
</dbReference>
<comment type="similarity">
    <text evidence="3">Belongs to the acyl-CoA dehydrogenase family.</text>
</comment>
<evidence type="ECO:0000256" key="1">
    <source>
        <dbReference type="ARBA" id="ARBA00001974"/>
    </source>
</evidence>
<dbReference type="Gene3D" id="2.40.110.10">
    <property type="entry name" value="Butyryl-CoA Dehydrogenase, subunit A, domain 2"/>
    <property type="match status" value="1"/>
</dbReference>
<dbReference type="GO" id="GO:0003995">
    <property type="term" value="F:acyl-CoA dehydrogenase activity"/>
    <property type="evidence" value="ECO:0007669"/>
    <property type="project" value="InterPro"/>
</dbReference>
<evidence type="ECO:0000256" key="5">
    <source>
        <dbReference type="ARBA" id="ARBA00022630"/>
    </source>
</evidence>
<dbReference type="PIRSF" id="PIRSF016578">
    <property type="entry name" value="HsaA"/>
    <property type="match status" value="1"/>
</dbReference>
<dbReference type="PROSITE" id="PS00072">
    <property type="entry name" value="ACYL_COA_DH_1"/>
    <property type="match status" value="1"/>
</dbReference>
<dbReference type="InterPro" id="IPR009075">
    <property type="entry name" value="AcylCo_DH/oxidase_C"/>
</dbReference>
<sequence length="394" mass="42715">MANASFEGDIVIRSQETLNLLLDSIIRFVRERLVPNEEIVAETDQIPAALLQEMKDLGLFGLCLPEEYGGLGLTMEEEVLAAIELGKTSPAFRSAIGSNNGIGSTGIVIDGTPAQKEKYLPRLASGELIGSFCLTEPEAGSDAASLRTTAVRDGDHYVLNGTKRFITNAPEAGLFTVMARTDPTAKGAGAISAFVVEAGTPGLSLGKIDRKMGQKGAHTCDVIFDNCRVPMENLIGEKEGVGFKTAMKVLDKGRLHIAAVATGAAERMLADALRYAMERKQFGKPIVEFELIQAMLADSQAEIYASRCMIVDAARRRDAGERVTSEASCAKMFATEMCGRVADRAVQIFGGAGYMSEYGIERFYRDVRLFRIYEGTTQIQQIVIARELQRSFNG</sequence>
<dbReference type="InterPro" id="IPR046373">
    <property type="entry name" value="Acyl-CoA_Oxase/DH_mid-dom_sf"/>
</dbReference>
<dbReference type="Proteomes" id="UP000184693">
    <property type="component" value="Unassembled WGS sequence"/>
</dbReference>
<evidence type="ECO:0000256" key="4">
    <source>
        <dbReference type="ARBA" id="ARBA00022456"/>
    </source>
</evidence>
<dbReference type="FunFam" id="1.20.140.10:FF:000001">
    <property type="entry name" value="Acyl-CoA dehydrogenase"/>
    <property type="match status" value="1"/>
</dbReference>
<evidence type="ECO:0000313" key="12">
    <source>
        <dbReference type="Proteomes" id="UP000184693"/>
    </source>
</evidence>
<evidence type="ECO:0000259" key="9">
    <source>
        <dbReference type="Pfam" id="PF02770"/>
    </source>
</evidence>
<dbReference type="Gene3D" id="1.20.140.10">
    <property type="entry name" value="Butyryl-CoA Dehydrogenase, subunit A, domain 3"/>
    <property type="match status" value="1"/>
</dbReference>
<dbReference type="FunFam" id="1.10.540.10:FF:000001">
    <property type="entry name" value="Very long-chain-specific acyl-CoA dehydrogenase, mitochondrial"/>
    <property type="match status" value="1"/>
</dbReference>
<dbReference type="InterPro" id="IPR036250">
    <property type="entry name" value="AcylCo_DH-like_C"/>
</dbReference>
<evidence type="ECO:0000313" key="11">
    <source>
        <dbReference type="EMBL" id="SIO53427.1"/>
    </source>
</evidence>
<dbReference type="EMBL" id="FSRM01000002">
    <property type="protein sequence ID" value="SIO53427.1"/>
    <property type="molecule type" value="Genomic_DNA"/>
</dbReference>